<dbReference type="InterPro" id="IPR002347">
    <property type="entry name" value="SDR_fam"/>
</dbReference>
<feature type="domain" description="Ketoreductase" evidence="4">
    <location>
        <begin position="4"/>
        <end position="178"/>
    </location>
</feature>
<dbReference type="InterPro" id="IPR036291">
    <property type="entry name" value="NAD(P)-bd_dom_sf"/>
</dbReference>
<accession>A0A401GPV3</accession>
<dbReference type="GeneID" id="38781163"/>
<dbReference type="InterPro" id="IPR057326">
    <property type="entry name" value="KR_dom"/>
</dbReference>
<dbReference type="Proteomes" id="UP000287166">
    <property type="component" value="Unassembled WGS sequence"/>
</dbReference>
<evidence type="ECO:0000313" key="6">
    <source>
        <dbReference type="Proteomes" id="UP000287166"/>
    </source>
</evidence>
<dbReference type="Gene3D" id="3.40.50.720">
    <property type="entry name" value="NAD(P)-binding Rossmann-like Domain"/>
    <property type="match status" value="1"/>
</dbReference>
<evidence type="ECO:0000259" key="4">
    <source>
        <dbReference type="SMART" id="SM00822"/>
    </source>
</evidence>
<reference evidence="5 6" key="1">
    <citation type="journal article" date="2018" name="Sci. Rep.">
        <title>Genome sequence of the cauliflower mushroom Sparassis crispa (Hanabiratake) and its association with beneficial usage.</title>
        <authorList>
            <person name="Kiyama R."/>
            <person name="Furutani Y."/>
            <person name="Kawaguchi K."/>
            <person name="Nakanishi T."/>
        </authorList>
    </citation>
    <scope>NUCLEOTIDE SEQUENCE [LARGE SCALE GENOMIC DNA]</scope>
</reference>
<dbReference type="AlphaFoldDB" id="A0A401GPV3"/>
<dbReference type="EMBL" id="BFAD01000006">
    <property type="protein sequence ID" value="GBE84246.1"/>
    <property type="molecule type" value="Genomic_DNA"/>
</dbReference>
<organism evidence="5 6">
    <name type="scientific">Sparassis crispa</name>
    <dbReference type="NCBI Taxonomy" id="139825"/>
    <lineage>
        <taxon>Eukaryota</taxon>
        <taxon>Fungi</taxon>
        <taxon>Dikarya</taxon>
        <taxon>Basidiomycota</taxon>
        <taxon>Agaricomycotina</taxon>
        <taxon>Agaricomycetes</taxon>
        <taxon>Polyporales</taxon>
        <taxon>Sparassidaceae</taxon>
        <taxon>Sparassis</taxon>
    </lineage>
</organism>
<dbReference type="CDD" id="cd05374">
    <property type="entry name" value="17beta-HSD-like_SDR_c"/>
    <property type="match status" value="1"/>
</dbReference>
<dbReference type="PRINTS" id="PR00080">
    <property type="entry name" value="SDRFAMILY"/>
</dbReference>
<dbReference type="PANTHER" id="PTHR43976:SF16">
    <property type="entry name" value="SHORT-CHAIN DEHYDROGENASE_REDUCTASE FAMILY PROTEIN"/>
    <property type="match status" value="1"/>
</dbReference>
<dbReference type="PRINTS" id="PR00081">
    <property type="entry name" value="GDHRDH"/>
</dbReference>
<dbReference type="InterPro" id="IPR051911">
    <property type="entry name" value="SDR_oxidoreductase"/>
</dbReference>
<name>A0A401GPV3_9APHY</name>
<evidence type="ECO:0000256" key="1">
    <source>
        <dbReference type="ARBA" id="ARBA00006484"/>
    </source>
</evidence>
<dbReference type="PANTHER" id="PTHR43976">
    <property type="entry name" value="SHORT CHAIN DEHYDROGENASE"/>
    <property type="match status" value="1"/>
</dbReference>
<evidence type="ECO:0000256" key="2">
    <source>
        <dbReference type="ARBA" id="ARBA00023002"/>
    </source>
</evidence>
<keyword evidence="6" id="KW-1185">Reference proteome</keyword>
<dbReference type="STRING" id="139825.A0A401GPV3"/>
<dbReference type="InParanoid" id="A0A401GPV3"/>
<dbReference type="SMART" id="SM00822">
    <property type="entry name" value="PKS_KR"/>
    <property type="match status" value="1"/>
</dbReference>
<evidence type="ECO:0000313" key="5">
    <source>
        <dbReference type="EMBL" id="GBE84246.1"/>
    </source>
</evidence>
<dbReference type="GO" id="GO:0016491">
    <property type="term" value="F:oxidoreductase activity"/>
    <property type="evidence" value="ECO:0007669"/>
    <property type="project" value="UniProtKB-KW"/>
</dbReference>
<dbReference type="RefSeq" id="XP_027615159.1">
    <property type="nucleotide sequence ID" value="XM_027759358.1"/>
</dbReference>
<dbReference type="SUPFAM" id="SSF51735">
    <property type="entry name" value="NAD(P)-binding Rossmann-fold domains"/>
    <property type="match status" value="1"/>
</dbReference>
<gene>
    <name evidence="5" type="ORF">SCP_0602240</name>
</gene>
<proteinExistence type="inferred from homology"/>
<sequence>MTPKVWVITGANSGIGLALAQHVLSQGDRVIATVRSKAKVTDSLKGAESLVLDLNGPDSEIRKAGEAALKIYGHVDVLVNNAGFGVIGPVEELDIDDVRKQFQTNVFGAIAFTQAFLPHFRERRSGHILNVTSVGAFCNRPHWGAYAASKAAFDAFSESLSYEVEPYNVRVLVIMPGYFSTRFFGASPSVGKLSTVYTAPEQGYNSLEVTPKKHVESKQIGDPEKLAQRVYEVVHETGMAKGLMESQGGKRGWMRVLLGPDGGERIFAKLDAVKENVEVFEKIWRSTDVEPERLKFYPDG</sequence>
<protein>
    <recommendedName>
        <fullName evidence="4">Ketoreductase domain-containing protein</fullName>
    </recommendedName>
</protein>
<comment type="caution">
    <text evidence="5">The sequence shown here is derived from an EMBL/GenBank/DDBJ whole genome shotgun (WGS) entry which is preliminary data.</text>
</comment>
<keyword evidence="2" id="KW-0560">Oxidoreductase</keyword>
<dbReference type="Pfam" id="PF00106">
    <property type="entry name" value="adh_short"/>
    <property type="match status" value="1"/>
</dbReference>
<dbReference type="OrthoDB" id="1274115at2759"/>
<evidence type="ECO:0000256" key="3">
    <source>
        <dbReference type="RuleBase" id="RU000363"/>
    </source>
</evidence>
<comment type="similarity">
    <text evidence="1 3">Belongs to the short-chain dehydrogenases/reductases (SDR) family.</text>
</comment>